<gene>
    <name evidence="1" type="ORF">Aiant_60240</name>
</gene>
<name>A0ABN6CK56_9ACTN</name>
<dbReference type="SUPFAM" id="SSF47413">
    <property type="entry name" value="lambda repressor-like DNA-binding domains"/>
    <property type="match status" value="1"/>
</dbReference>
<reference evidence="1 2" key="1">
    <citation type="submission" date="2020-08" db="EMBL/GenBank/DDBJ databases">
        <title>Whole genome shotgun sequence of Actinoplanes ianthinogenes NBRC 13996.</title>
        <authorList>
            <person name="Komaki H."/>
            <person name="Tamura T."/>
        </authorList>
    </citation>
    <scope>NUCLEOTIDE SEQUENCE [LARGE SCALE GENOMIC DNA]</scope>
    <source>
        <strain evidence="1 2">NBRC 13996</strain>
    </source>
</reference>
<keyword evidence="2" id="KW-1185">Reference proteome</keyword>
<accession>A0ABN6CK56</accession>
<dbReference type="Proteomes" id="UP000676967">
    <property type="component" value="Chromosome"/>
</dbReference>
<dbReference type="EMBL" id="AP023356">
    <property type="protein sequence ID" value="BCJ45367.1"/>
    <property type="molecule type" value="Genomic_DNA"/>
</dbReference>
<evidence type="ECO:0008006" key="3">
    <source>
        <dbReference type="Google" id="ProtNLM"/>
    </source>
</evidence>
<protein>
    <recommendedName>
        <fullName evidence="3">HTH cro/C1-type domain-containing protein</fullName>
    </recommendedName>
</protein>
<organism evidence="1 2">
    <name type="scientific">Actinoplanes ianthinogenes</name>
    <dbReference type="NCBI Taxonomy" id="122358"/>
    <lineage>
        <taxon>Bacteria</taxon>
        <taxon>Bacillati</taxon>
        <taxon>Actinomycetota</taxon>
        <taxon>Actinomycetes</taxon>
        <taxon>Micromonosporales</taxon>
        <taxon>Micromonosporaceae</taxon>
        <taxon>Actinoplanes</taxon>
    </lineage>
</organism>
<dbReference type="CDD" id="cd00093">
    <property type="entry name" value="HTH_XRE"/>
    <property type="match status" value="1"/>
</dbReference>
<proteinExistence type="predicted"/>
<sequence length="111" mass="12059">MLRKLCLMTAVHGEPSPANEGTATEGWTVDDSQFGARLALVRQRMRWNIKEAAQACGIAPASWASWEDGAMPRKYTEICEKIAARTGANYLWLVAGPGGKPRASGTTLKRP</sequence>
<evidence type="ECO:0000313" key="2">
    <source>
        <dbReference type="Proteomes" id="UP000676967"/>
    </source>
</evidence>
<dbReference type="InterPro" id="IPR010982">
    <property type="entry name" value="Lambda_DNA-bd_dom_sf"/>
</dbReference>
<dbReference type="Gene3D" id="1.10.260.40">
    <property type="entry name" value="lambda repressor-like DNA-binding domains"/>
    <property type="match status" value="1"/>
</dbReference>
<evidence type="ECO:0000313" key="1">
    <source>
        <dbReference type="EMBL" id="BCJ45367.1"/>
    </source>
</evidence>
<dbReference type="InterPro" id="IPR001387">
    <property type="entry name" value="Cro/C1-type_HTH"/>
</dbReference>